<comment type="similarity">
    <text evidence="3">Belongs to the HARBI1 family.</text>
</comment>
<keyword evidence="11" id="KW-1185">Reference proteome</keyword>
<evidence type="ECO:0000256" key="8">
    <source>
        <dbReference type="SAM" id="MobiDB-lite"/>
    </source>
</evidence>
<dbReference type="PANTHER" id="PTHR22930">
    <property type="match status" value="1"/>
</dbReference>
<dbReference type="InterPro" id="IPR027806">
    <property type="entry name" value="HARBI1_dom"/>
</dbReference>
<feature type="compositionally biased region" description="Basic and acidic residues" evidence="8">
    <location>
        <begin position="104"/>
        <end position="116"/>
    </location>
</feature>
<keyword evidence="4" id="KW-0540">Nuclease</keyword>
<evidence type="ECO:0000256" key="1">
    <source>
        <dbReference type="ARBA" id="ARBA00001968"/>
    </source>
</evidence>
<comment type="subcellular location">
    <subcellularLocation>
        <location evidence="2">Nucleus</location>
    </subcellularLocation>
</comment>
<feature type="domain" description="DDE Tnp4" evidence="9">
    <location>
        <begin position="3"/>
        <end position="67"/>
    </location>
</feature>
<feature type="non-terminal residue" evidence="10">
    <location>
        <position position="116"/>
    </location>
</feature>
<accession>A0AAV7NKI3</accession>
<keyword evidence="5" id="KW-0479">Metal-binding</keyword>
<comment type="cofactor">
    <cofactor evidence="1">
        <name>a divalent metal cation</name>
        <dbReference type="ChEBI" id="CHEBI:60240"/>
    </cofactor>
</comment>
<reference evidence="10" key="1">
    <citation type="journal article" date="2022" name="bioRxiv">
        <title>Sequencing and chromosome-scale assembly of the giantPleurodeles waltlgenome.</title>
        <authorList>
            <person name="Brown T."/>
            <person name="Elewa A."/>
            <person name="Iarovenko S."/>
            <person name="Subramanian E."/>
            <person name="Araus A.J."/>
            <person name="Petzold A."/>
            <person name="Susuki M."/>
            <person name="Suzuki K.-i.T."/>
            <person name="Hayashi T."/>
            <person name="Toyoda A."/>
            <person name="Oliveira C."/>
            <person name="Osipova E."/>
            <person name="Leigh N.D."/>
            <person name="Simon A."/>
            <person name="Yun M.H."/>
        </authorList>
    </citation>
    <scope>NUCLEOTIDE SEQUENCE</scope>
    <source>
        <strain evidence="10">20211129_DDA</strain>
        <tissue evidence="10">Liver</tissue>
    </source>
</reference>
<protein>
    <recommendedName>
        <fullName evidence="9">DDE Tnp4 domain-containing protein</fullName>
    </recommendedName>
</protein>
<proteinExistence type="inferred from homology"/>
<evidence type="ECO:0000256" key="6">
    <source>
        <dbReference type="ARBA" id="ARBA00022801"/>
    </source>
</evidence>
<dbReference type="GO" id="GO:0046872">
    <property type="term" value="F:metal ion binding"/>
    <property type="evidence" value="ECO:0007669"/>
    <property type="project" value="UniProtKB-KW"/>
</dbReference>
<keyword evidence="6" id="KW-0378">Hydrolase</keyword>
<dbReference type="InterPro" id="IPR045249">
    <property type="entry name" value="HARBI1-like"/>
</dbReference>
<dbReference type="Pfam" id="PF13359">
    <property type="entry name" value="DDE_Tnp_4"/>
    <property type="match status" value="1"/>
</dbReference>
<sequence length="116" mass="12940">MMTPYLNPATPAERRYNSAHSAARNVVERTFGLLKRRFQCIHKSGGALQYSPDTICRIVAKCAILHNIATTRGLPVEISEPDSDEDDHLMPPLQPADRTSAAEGRQRCADITHNHF</sequence>
<evidence type="ECO:0000313" key="11">
    <source>
        <dbReference type="Proteomes" id="UP001066276"/>
    </source>
</evidence>
<dbReference type="GO" id="GO:0004518">
    <property type="term" value="F:nuclease activity"/>
    <property type="evidence" value="ECO:0007669"/>
    <property type="project" value="UniProtKB-KW"/>
</dbReference>
<dbReference type="Proteomes" id="UP001066276">
    <property type="component" value="Chromosome 8"/>
</dbReference>
<feature type="region of interest" description="Disordered" evidence="8">
    <location>
        <begin position="76"/>
        <end position="116"/>
    </location>
</feature>
<dbReference type="GO" id="GO:0005634">
    <property type="term" value="C:nucleus"/>
    <property type="evidence" value="ECO:0007669"/>
    <property type="project" value="UniProtKB-SubCell"/>
</dbReference>
<keyword evidence="7" id="KW-0539">Nucleus</keyword>
<evidence type="ECO:0000313" key="10">
    <source>
        <dbReference type="EMBL" id="KAJ1113668.1"/>
    </source>
</evidence>
<evidence type="ECO:0000256" key="5">
    <source>
        <dbReference type="ARBA" id="ARBA00022723"/>
    </source>
</evidence>
<organism evidence="10 11">
    <name type="scientific">Pleurodeles waltl</name>
    <name type="common">Iberian ribbed newt</name>
    <dbReference type="NCBI Taxonomy" id="8319"/>
    <lineage>
        <taxon>Eukaryota</taxon>
        <taxon>Metazoa</taxon>
        <taxon>Chordata</taxon>
        <taxon>Craniata</taxon>
        <taxon>Vertebrata</taxon>
        <taxon>Euteleostomi</taxon>
        <taxon>Amphibia</taxon>
        <taxon>Batrachia</taxon>
        <taxon>Caudata</taxon>
        <taxon>Salamandroidea</taxon>
        <taxon>Salamandridae</taxon>
        <taxon>Pleurodelinae</taxon>
        <taxon>Pleurodeles</taxon>
    </lineage>
</organism>
<dbReference type="GO" id="GO:0016787">
    <property type="term" value="F:hydrolase activity"/>
    <property type="evidence" value="ECO:0007669"/>
    <property type="project" value="UniProtKB-KW"/>
</dbReference>
<evidence type="ECO:0000259" key="9">
    <source>
        <dbReference type="Pfam" id="PF13359"/>
    </source>
</evidence>
<evidence type="ECO:0000256" key="2">
    <source>
        <dbReference type="ARBA" id="ARBA00004123"/>
    </source>
</evidence>
<dbReference type="PANTHER" id="PTHR22930:SF85">
    <property type="entry name" value="GH03217P-RELATED"/>
    <property type="match status" value="1"/>
</dbReference>
<dbReference type="AlphaFoldDB" id="A0AAV7NKI3"/>
<evidence type="ECO:0000256" key="4">
    <source>
        <dbReference type="ARBA" id="ARBA00022722"/>
    </source>
</evidence>
<gene>
    <name evidence="10" type="ORF">NDU88_001910</name>
</gene>
<evidence type="ECO:0000256" key="3">
    <source>
        <dbReference type="ARBA" id="ARBA00006958"/>
    </source>
</evidence>
<evidence type="ECO:0000256" key="7">
    <source>
        <dbReference type="ARBA" id="ARBA00023242"/>
    </source>
</evidence>
<comment type="caution">
    <text evidence="10">The sequence shown here is derived from an EMBL/GenBank/DDBJ whole genome shotgun (WGS) entry which is preliminary data.</text>
</comment>
<name>A0AAV7NKI3_PLEWA</name>
<dbReference type="EMBL" id="JANPWB010000012">
    <property type="protein sequence ID" value="KAJ1113668.1"/>
    <property type="molecule type" value="Genomic_DNA"/>
</dbReference>